<dbReference type="SMART" id="SM00563">
    <property type="entry name" value="PlsC"/>
    <property type="match status" value="1"/>
</dbReference>
<gene>
    <name evidence="5" type="ORF">ACFFVD_04645</name>
</gene>
<feature type="compositionally biased region" description="Basic and acidic residues" evidence="3">
    <location>
        <begin position="239"/>
        <end position="254"/>
    </location>
</feature>
<dbReference type="Proteomes" id="UP001589700">
    <property type="component" value="Unassembled WGS sequence"/>
</dbReference>
<sequence length="288" mass="31657">MELFYTVIIWFARLLFKIQGLKITMRGEHNFPSHGGAVVMINHTGYFDFVYAGIPAREDKRFIRYMAKAEVFDHAIGGPMMRKMKHIPVDRAAGKDSFDEAVKRLRAGELVGVFPEATISRSFEIKDFKSGAVRMAIEAGVPIVTVTIWGSQRVWSKGLPKSLLRPKVPIMMEVSEPIRAYEPVAECTAQIRSQMQATLEKIQGEYATRYGAYPAGANWVPARLGGSAPTLEEATALDEAEHAERVRRRAEKEAAAGGVAPEEGAAPRSGQPRETDDGDPVTGGPNTP</sequence>
<organism evidence="5 6">
    <name type="scientific">Dietzia aerolata</name>
    <dbReference type="NCBI Taxonomy" id="595984"/>
    <lineage>
        <taxon>Bacteria</taxon>
        <taxon>Bacillati</taxon>
        <taxon>Actinomycetota</taxon>
        <taxon>Actinomycetes</taxon>
        <taxon>Mycobacteriales</taxon>
        <taxon>Dietziaceae</taxon>
        <taxon>Dietzia</taxon>
    </lineage>
</organism>
<evidence type="ECO:0000256" key="2">
    <source>
        <dbReference type="ARBA" id="ARBA00023315"/>
    </source>
</evidence>
<dbReference type="SUPFAM" id="SSF69593">
    <property type="entry name" value="Glycerol-3-phosphate (1)-acyltransferase"/>
    <property type="match status" value="1"/>
</dbReference>
<keyword evidence="6" id="KW-1185">Reference proteome</keyword>
<name>A0ABV5JMX7_9ACTN</name>
<dbReference type="PANTHER" id="PTHR10434">
    <property type="entry name" value="1-ACYL-SN-GLYCEROL-3-PHOSPHATE ACYLTRANSFERASE"/>
    <property type="match status" value="1"/>
</dbReference>
<dbReference type="CDD" id="cd07989">
    <property type="entry name" value="LPLAT_AGPAT-like"/>
    <property type="match status" value="1"/>
</dbReference>
<dbReference type="InterPro" id="IPR002123">
    <property type="entry name" value="Plipid/glycerol_acylTrfase"/>
</dbReference>
<feature type="compositionally biased region" description="Low complexity" evidence="3">
    <location>
        <begin position="255"/>
        <end position="268"/>
    </location>
</feature>
<evidence type="ECO:0000259" key="4">
    <source>
        <dbReference type="SMART" id="SM00563"/>
    </source>
</evidence>
<evidence type="ECO:0000313" key="5">
    <source>
        <dbReference type="EMBL" id="MFB9259084.1"/>
    </source>
</evidence>
<reference evidence="5 6" key="1">
    <citation type="submission" date="2024-09" db="EMBL/GenBank/DDBJ databases">
        <authorList>
            <person name="Sun Q."/>
            <person name="Mori K."/>
        </authorList>
    </citation>
    <scope>NUCLEOTIDE SEQUENCE [LARGE SCALE GENOMIC DNA]</scope>
    <source>
        <strain evidence="5 6">CCM 7659</strain>
    </source>
</reference>
<dbReference type="PANTHER" id="PTHR10434:SF55">
    <property type="entry name" value="POSSIBLE ACYLTRANSFERASE"/>
    <property type="match status" value="1"/>
</dbReference>
<keyword evidence="2 5" id="KW-0012">Acyltransferase</keyword>
<evidence type="ECO:0000256" key="3">
    <source>
        <dbReference type="SAM" id="MobiDB-lite"/>
    </source>
</evidence>
<dbReference type="RefSeq" id="WP_380023113.1">
    <property type="nucleotide sequence ID" value="NZ_JBHMDY010000002.1"/>
</dbReference>
<comment type="caution">
    <text evidence="5">The sequence shown here is derived from an EMBL/GenBank/DDBJ whole genome shotgun (WGS) entry which is preliminary data.</text>
</comment>
<proteinExistence type="predicted"/>
<keyword evidence="1" id="KW-0808">Transferase</keyword>
<dbReference type="GO" id="GO:0016746">
    <property type="term" value="F:acyltransferase activity"/>
    <property type="evidence" value="ECO:0007669"/>
    <property type="project" value="UniProtKB-KW"/>
</dbReference>
<evidence type="ECO:0000313" key="6">
    <source>
        <dbReference type="Proteomes" id="UP001589700"/>
    </source>
</evidence>
<feature type="region of interest" description="Disordered" evidence="3">
    <location>
        <begin position="239"/>
        <end position="288"/>
    </location>
</feature>
<feature type="domain" description="Phospholipid/glycerol acyltransferase" evidence="4">
    <location>
        <begin position="37"/>
        <end position="151"/>
    </location>
</feature>
<evidence type="ECO:0000256" key="1">
    <source>
        <dbReference type="ARBA" id="ARBA00022679"/>
    </source>
</evidence>
<accession>A0ABV5JMX7</accession>
<dbReference type="EMBL" id="JBHMDY010000002">
    <property type="protein sequence ID" value="MFB9259084.1"/>
    <property type="molecule type" value="Genomic_DNA"/>
</dbReference>
<protein>
    <submittedName>
        <fullName evidence="5">Lysophospholipid acyltransferase family protein</fullName>
    </submittedName>
</protein>
<dbReference type="Pfam" id="PF01553">
    <property type="entry name" value="Acyltransferase"/>
    <property type="match status" value="1"/>
</dbReference>